<dbReference type="GO" id="GO:0061908">
    <property type="term" value="C:phagophore"/>
    <property type="evidence" value="ECO:0007669"/>
    <property type="project" value="TreeGrafter"/>
</dbReference>
<dbReference type="GO" id="GO:0061709">
    <property type="term" value="P:reticulophagy"/>
    <property type="evidence" value="ECO:0007669"/>
    <property type="project" value="TreeGrafter"/>
</dbReference>
<keyword evidence="6" id="KW-0256">Endoplasmic reticulum</keyword>
<evidence type="ECO:0000313" key="15">
    <source>
        <dbReference type="Proteomes" id="UP000697127"/>
    </source>
</evidence>
<name>A0A9P6WJ75_9ASCO</name>
<feature type="region of interest" description="Disordered" evidence="13">
    <location>
        <begin position="1633"/>
        <end position="1652"/>
    </location>
</feature>
<dbReference type="GO" id="GO:0000422">
    <property type="term" value="P:autophagy of mitochondrion"/>
    <property type="evidence" value="ECO:0007669"/>
    <property type="project" value="TreeGrafter"/>
</dbReference>
<dbReference type="GO" id="GO:0000045">
    <property type="term" value="P:autophagosome assembly"/>
    <property type="evidence" value="ECO:0007669"/>
    <property type="project" value="TreeGrafter"/>
</dbReference>
<feature type="region of interest" description="Disordered" evidence="13">
    <location>
        <begin position="273"/>
        <end position="303"/>
    </location>
</feature>
<evidence type="ECO:0000256" key="13">
    <source>
        <dbReference type="SAM" id="MobiDB-lite"/>
    </source>
</evidence>
<dbReference type="EMBL" id="PUHW01000384">
    <property type="protein sequence ID" value="KAG0686768.1"/>
    <property type="molecule type" value="Genomic_DNA"/>
</dbReference>
<organism evidence="14 15">
    <name type="scientific">Pichia californica</name>
    <dbReference type="NCBI Taxonomy" id="460514"/>
    <lineage>
        <taxon>Eukaryota</taxon>
        <taxon>Fungi</taxon>
        <taxon>Dikarya</taxon>
        <taxon>Ascomycota</taxon>
        <taxon>Saccharomycotina</taxon>
        <taxon>Pichiomycetes</taxon>
        <taxon>Pichiales</taxon>
        <taxon>Pichiaceae</taxon>
        <taxon>Pichia</taxon>
    </lineage>
</organism>
<dbReference type="Pfam" id="PF13329">
    <property type="entry name" value="ATG2_CAD"/>
    <property type="match status" value="1"/>
</dbReference>
<sequence>MASVFSSTIQSSILSLLLSRLPLHPLDIPKQSSFTFKGSSGPSLHLTNLSLDIDKLQTQYIPPHTPINVHHAYVKDLKISISMTGIQILAYGITCVISPKATIEHDEFLDPSSSIILKSLDDPLEGLEGMVESVVGFVDAVSGANSFITSTSSNVSDNNGNKWGDEVDDDMTIDDEDPNKTTKTLKDILKNDSELANDIQKNLNDNDLKSSNSLLSYAIDYLMGKVHVSLEDIDIRIIADPIESIVRVNKIESDGSKTERKCSIEGISVSVVKPDMNNNNKETENNYYEDNSTKRNTENQQGDDLINKTVHNVNDNAKYNDSDYDDEIMASSFMAESKDDIHQSIIESAMYTASGKSIYMSATQGDFFDAPTHQTESTVGDNKNDSIDTVLLTVDIVKLSLKKREDLTIEIGKIKVSLIPVPILSVSFLEFLIQVSKQKNIPKPKMKKDKPKSSSNIVLQQFSILDLHISLNSHLSILGTYEREYSDVFHCGNFLLEQKSPTLIQGNLQTFEFMTSNNEKCIYFENSQMSHPNIGFELQIEGNTHVSSVIANECLNLKVDFSLIESLLDFYVDIKPAVEKLEELRLVRIKKPKYVKTNESLRISVKSQNNALNSNNTKSEVTVKFNGLCGSIGLSNNPSDFITISISPVLYDTWKKMATVNSIKVSLNTDIGDAIVQVDNFKYLDYGDALVKFKIYDVISQKDILFNTKQTATVDNIDMHSSYGVINRISQIFGGFLSKIKPESKKVSKVQFENVLNNNSGAGSSNMFKSKIINYFGLIKQITYSISKINNDFGGISGEINNFSVTSLSKGTHQVSISEIIANRIFNNISEVIISKGNKWGAAPMIFAKIEKSYHIFFNNWLANYSGRWLAMFEKDVGENKYNPPIILSPYNNRDSTTIKKRFKKRSVVEIFVSLTDVSIGLKPVNLQSEAILLINKANSDIVIYNDKTIVAQLASNIISLFLIDDLKNIDDSKTKKNVTDWTMQSFWKNKGYAHIGSLNTVVTKIKINTIESIRNIAGVNDSAELYVTRALVDAQFDVEKVNFDLCCDSTQCFLQLIKDLKKPVYFSYDDKYKDTSESLNVFDDVEFNFFDTLNTPKNSNVTKISDNLPLVESLFTDTKKDELSIVENFYDNIKNHVYISNSTDSSNSNRNANSGEISLNSSHFDNINNSLNNKIIPLSLHLNITEAGIALHDGYDWKETRTQIRRALKRVSEKAKFIGNQTRNNQEDYEEVTTDSPNDNQETEIVEETLYQSIMLGVGPDDDTNEIYAQITENISGYKKNLNVDQDEHAKTIDLGKNKANPLRLKRSVKNKVLIKFDEIDVNFKLLSVNEPHLKKKPIYFSENDEDDVDDSEIVNRIEVGIQNLAIIDNVPTSSWNLFAGYMREAGEREIGKGMIKINVDLVRPVAKLAAIEMILHVSILPLRLYVDQDTLDFVTRFCEFKDQRFIPQTLENEEMFIEKISVDKVIIKLDYKPKKLDYAGIRSGHTSEFINIFILDGSEITLNKVTLYGVPGFSKLNTLLNGFWSPDVKRNQLAGVLSGLAPVRSIINIGSGVNNLVTVPMKEYKKDGRIVRSLQVGAIAFTKVTSGEILKLGAKLAAGTQTILENTEEAFGGSGSSARIVKDLSVDNSWKDSKRKTNGNRRRSSTASFGDEEESDYHRYYFQGKKNMINNGKEDSESNIINESAIDYTEYDEDAISDSESDSEFGKTNFHDINTEKNEHDGRKIESETYVVSLYSDQPASFNEGLKTAYNSIQRNFSTAKNALYEASIKASESENASTALYELAKATPVVFLRPAIAATEAISKSLLGGVNDINPDEKRKAEEKYKKLKYDNDDNYDSK</sequence>
<comment type="caution">
    <text evidence="14">The sequence shown here is derived from an EMBL/GenBank/DDBJ whole genome shotgun (WGS) entry which is preliminary data.</text>
</comment>
<evidence type="ECO:0000256" key="10">
    <source>
        <dbReference type="ARBA" id="ARBA00024479"/>
    </source>
</evidence>
<dbReference type="GO" id="GO:0043495">
    <property type="term" value="F:protein-membrane adaptor activity"/>
    <property type="evidence" value="ECO:0007669"/>
    <property type="project" value="TreeGrafter"/>
</dbReference>
<evidence type="ECO:0000256" key="1">
    <source>
        <dbReference type="ARBA" id="ARBA00004406"/>
    </source>
</evidence>
<evidence type="ECO:0000256" key="8">
    <source>
        <dbReference type="ARBA" id="ARBA00023055"/>
    </source>
</evidence>
<feature type="compositionally biased region" description="Acidic residues" evidence="13">
    <location>
        <begin position="166"/>
        <end position="177"/>
    </location>
</feature>
<gene>
    <name evidence="14" type="primary">ATG2</name>
    <name evidence="14" type="ORF">C6P40_003409</name>
</gene>
<evidence type="ECO:0000256" key="5">
    <source>
        <dbReference type="ARBA" id="ARBA00022448"/>
    </source>
</evidence>
<dbReference type="PANTHER" id="PTHR13190">
    <property type="entry name" value="AUTOPHAGY-RELATED 2, ISOFORM A"/>
    <property type="match status" value="1"/>
</dbReference>
<accession>A0A9P6WJ75</accession>
<evidence type="ECO:0000313" key="14">
    <source>
        <dbReference type="EMBL" id="KAG0686768.1"/>
    </source>
</evidence>
<evidence type="ECO:0000256" key="6">
    <source>
        <dbReference type="ARBA" id="ARBA00022824"/>
    </source>
</evidence>
<keyword evidence="7" id="KW-0072">Autophagy</keyword>
<keyword evidence="8" id="KW-0445">Lipid transport</keyword>
<evidence type="ECO:0000256" key="12">
    <source>
        <dbReference type="ARBA" id="ARBA00024631"/>
    </source>
</evidence>
<dbReference type="InterPro" id="IPR026849">
    <property type="entry name" value="ATG2"/>
</dbReference>
<dbReference type="GO" id="GO:0061723">
    <property type="term" value="P:glycophagy"/>
    <property type="evidence" value="ECO:0007669"/>
    <property type="project" value="TreeGrafter"/>
</dbReference>
<feature type="compositionally biased region" description="Low complexity" evidence="13">
    <location>
        <begin position="277"/>
        <end position="290"/>
    </location>
</feature>
<comment type="catalytic activity">
    <reaction evidence="10">
        <text>a 1,2-diacyl-sn-glycero-3-phospho-L-serine(in) = a 1,2-diacyl-sn-glycero-3-phospho-L-serine(out)</text>
        <dbReference type="Rhea" id="RHEA:38663"/>
        <dbReference type="ChEBI" id="CHEBI:57262"/>
    </reaction>
</comment>
<comment type="subcellular location">
    <subcellularLocation>
        <location evidence="1">Endoplasmic reticulum membrane</location>
        <topology evidence="1">Peripheral membrane protein</topology>
    </subcellularLocation>
    <subcellularLocation>
        <location evidence="2">Preautophagosomal structure membrane</location>
        <topology evidence="2">Peripheral membrane protein</topology>
    </subcellularLocation>
</comment>
<protein>
    <recommendedName>
        <fullName evidence="4">Autophagy-related protein 2</fullName>
    </recommendedName>
</protein>
<evidence type="ECO:0000256" key="4">
    <source>
        <dbReference type="ARBA" id="ARBA00018070"/>
    </source>
</evidence>
<dbReference type="PANTHER" id="PTHR13190:SF1">
    <property type="entry name" value="AUTOPHAGY-RELATED 2, ISOFORM A"/>
    <property type="match status" value="1"/>
</dbReference>
<feature type="region of interest" description="Disordered" evidence="13">
    <location>
        <begin position="158"/>
        <end position="179"/>
    </location>
</feature>
<evidence type="ECO:0000256" key="11">
    <source>
        <dbReference type="ARBA" id="ARBA00024615"/>
    </source>
</evidence>
<reference evidence="14" key="1">
    <citation type="submission" date="2020-11" db="EMBL/GenBank/DDBJ databases">
        <title>Kefir isolates.</title>
        <authorList>
            <person name="Marcisauskas S."/>
            <person name="Kim Y."/>
            <person name="Blasche S."/>
        </authorList>
    </citation>
    <scope>NUCLEOTIDE SEQUENCE</scope>
    <source>
        <strain evidence="14">Olga-1</strain>
    </source>
</reference>
<keyword evidence="15" id="KW-1185">Reference proteome</keyword>
<evidence type="ECO:0000256" key="3">
    <source>
        <dbReference type="ARBA" id="ARBA00009714"/>
    </source>
</evidence>
<comment type="catalytic activity">
    <reaction evidence="11">
        <text>a 1,2-diacyl-sn-glycero-3-phosphoethanolamine(in) = a 1,2-diacyl-sn-glycero-3-phosphoethanolamine(out)</text>
        <dbReference type="Rhea" id="RHEA:38895"/>
        <dbReference type="ChEBI" id="CHEBI:64612"/>
    </reaction>
</comment>
<dbReference type="GO" id="GO:0006869">
    <property type="term" value="P:lipid transport"/>
    <property type="evidence" value="ECO:0007669"/>
    <property type="project" value="UniProtKB-KW"/>
</dbReference>
<feature type="compositionally biased region" description="Basic residues" evidence="13">
    <location>
        <begin position="1635"/>
        <end position="1646"/>
    </location>
</feature>
<evidence type="ECO:0000256" key="2">
    <source>
        <dbReference type="ARBA" id="ARBA00004623"/>
    </source>
</evidence>
<proteinExistence type="inferred from homology"/>
<comment type="catalytic activity">
    <reaction evidence="12">
        <text>a 1,2-diacyl-sn-glycero-3-phosphocholine(in) = a 1,2-diacyl-sn-glycero-3-phosphocholine(out)</text>
        <dbReference type="Rhea" id="RHEA:38571"/>
        <dbReference type="ChEBI" id="CHEBI:57643"/>
    </reaction>
</comment>
<dbReference type="GO" id="GO:0032266">
    <property type="term" value="F:phosphatidylinositol-3-phosphate binding"/>
    <property type="evidence" value="ECO:0007669"/>
    <property type="project" value="TreeGrafter"/>
</dbReference>
<comment type="similarity">
    <text evidence="3">Belongs to the ATG2 family.</text>
</comment>
<dbReference type="GO" id="GO:0034045">
    <property type="term" value="C:phagophore assembly site membrane"/>
    <property type="evidence" value="ECO:0007669"/>
    <property type="project" value="UniProtKB-SubCell"/>
</dbReference>
<dbReference type="GO" id="GO:0034727">
    <property type="term" value="P:piecemeal microautophagy of the nucleus"/>
    <property type="evidence" value="ECO:0007669"/>
    <property type="project" value="TreeGrafter"/>
</dbReference>
<keyword evidence="5" id="KW-0813">Transport</keyword>
<evidence type="ECO:0000256" key="9">
    <source>
        <dbReference type="ARBA" id="ARBA00023136"/>
    </source>
</evidence>
<keyword evidence="9" id="KW-0472">Membrane</keyword>
<evidence type="ECO:0000256" key="7">
    <source>
        <dbReference type="ARBA" id="ARBA00023006"/>
    </source>
</evidence>
<dbReference type="Proteomes" id="UP000697127">
    <property type="component" value="Unassembled WGS sequence"/>
</dbReference>
<dbReference type="GO" id="GO:0005789">
    <property type="term" value="C:endoplasmic reticulum membrane"/>
    <property type="evidence" value="ECO:0007669"/>
    <property type="project" value="UniProtKB-SubCell"/>
</dbReference>